<dbReference type="EMBL" id="JACXYU010000003">
    <property type="protein sequence ID" value="MBD3931508.1"/>
    <property type="molecule type" value="Genomic_DNA"/>
</dbReference>
<dbReference type="SUPFAM" id="SSF48317">
    <property type="entry name" value="Acid phosphatase/Vanadium-dependent haloperoxidase"/>
    <property type="match status" value="1"/>
</dbReference>
<comment type="subcellular location">
    <subcellularLocation>
        <location evidence="1">Cell membrane</location>
        <topology evidence="1">Multi-pass membrane protein</topology>
    </subcellularLocation>
</comment>
<feature type="domain" description="DAGKc" evidence="7">
    <location>
        <begin position="194"/>
        <end position="319"/>
    </location>
</feature>
<evidence type="ECO:0000256" key="5">
    <source>
        <dbReference type="ARBA" id="ARBA00022989"/>
    </source>
</evidence>
<dbReference type="Gene3D" id="3.40.50.10330">
    <property type="entry name" value="Probable inorganic polyphosphate/atp-NAD kinase, domain 1"/>
    <property type="match status" value="1"/>
</dbReference>
<proteinExistence type="predicted"/>
<dbReference type="InterPro" id="IPR016064">
    <property type="entry name" value="NAD/diacylglycerol_kinase_sf"/>
</dbReference>
<keyword evidence="6" id="KW-0472">Membrane</keyword>
<evidence type="ECO:0000256" key="2">
    <source>
        <dbReference type="ARBA" id="ARBA00022475"/>
    </source>
</evidence>
<dbReference type="InterPro" id="IPR017438">
    <property type="entry name" value="ATP-NAD_kinase_N"/>
</dbReference>
<dbReference type="Gene3D" id="1.20.144.10">
    <property type="entry name" value="Phosphatidic acid phosphatase type 2/haloperoxidase"/>
    <property type="match status" value="1"/>
</dbReference>
<comment type="caution">
    <text evidence="8">The sequence shown here is derived from an EMBL/GenBank/DDBJ whole genome shotgun (WGS) entry which is preliminary data.</text>
</comment>
<dbReference type="Proteomes" id="UP000632289">
    <property type="component" value="Unassembled WGS sequence"/>
</dbReference>
<keyword evidence="4" id="KW-0378">Hydrolase</keyword>
<dbReference type="Gene3D" id="2.60.200.40">
    <property type="match status" value="1"/>
</dbReference>
<dbReference type="RefSeq" id="WP_191208822.1">
    <property type="nucleotide sequence ID" value="NZ_BAABKL010000018.1"/>
</dbReference>
<keyword evidence="9" id="KW-1185">Reference proteome</keyword>
<dbReference type="InterPro" id="IPR001206">
    <property type="entry name" value="Diacylglycerol_kinase_cat_dom"/>
</dbReference>
<dbReference type="Pfam" id="PF00781">
    <property type="entry name" value="DAGK_cat"/>
    <property type="match status" value="1"/>
</dbReference>
<protein>
    <submittedName>
        <fullName evidence="8">Phosphatase PAP2 family protein</fullName>
    </submittedName>
</protein>
<sequence length="501" mass="51901">MPGRPRTWDHALFAAVADHHWPGAERALPRLSHAADRSRLWWGLAGAMAFSGLGGVRARRAAVRGVASLAVASATVNTIAKGAVRRRRPLLDAVPAIRQLKAQPVTTSFPSGHAASAAAFATGVALESRGWGALVAPLAASVAFSRVYTGVHYPSDVLAGAAIGAGVAVVVRRLLTPRPPAPPSQPLVAAPALPAGRGLCVVANPGSGTAEALHALRTELPEAAFTLWSPGSGPLTDALEEAAARAAEEGGALGVLGGDGTVNAAAPVALRHDVPLAVLPGGTFNHLAVDLGIHRPADVLRALESGDAIAVDLARFVPGADAGRHGGAGHFVNTFSLGVYGELVEVRERWSGRVGSWPASLLAALAVLRHARPVELTINGRRRSVWLLFAGNCAYSALGGTAARRSNLADGQLEVHVVHGGRWARVRLLSAAATGLLHRSPVHAAARVAAVRLTGIRPGTVCAFDGETAPAPPELLLDKEKRRLTVYRPLPVWMTGLDPSW</sequence>
<dbReference type="AlphaFoldDB" id="A0A927EY30"/>
<dbReference type="SMART" id="SM00046">
    <property type="entry name" value="DAGKc"/>
    <property type="match status" value="1"/>
</dbReference>
<evidence type="ECO:0000256" key="1">
    <source>
        <dbReference type="ARBA" id="ARBA00004651"/>
    </source>
</evidence>
<evidence type="ECO:0000256" key="3">
    <source>
        <dbReference type="ARBA" id="ARBA00022692"/>
    </source>
</evidence>
<evidence type="ECO:0000256" key="4">
    <source>
        <dbReference type="ARBA" id="ARBA00022801"/>
    </source>
</evidence>
<gene>
    <name evidence="8" type="ORF">IF129_08015</name>
</gene>
<evidence type="ECO:0000313" key="8">
    <source>
        <dbReference type="EMBL" id="MBD3931508.1"/>
    </source>
</evidence>
<evidence type="ECO:0000259" key="7">
    <source>
        <dbReference type="PROSITE" id="PS50146"/>
    </source>
</evidence>
<dbReference type="PROSITE" id="PS50146">
    <property type="entry name" value="DAGK"/>
    <property type="match status" value="1"/>
</dbReference>
<evidence type="ECO:0000256" key="6">
    <source>
        <dbReference type="ARBA" id="ARBA00023136"/>
    </source>
</evidence>
<organism evidence="8 9">
    <name type="scientific">Streptomyces chumphonensis</name>
    <dbReference type="NCBI Taxonomy" id="1214925"/>
    <lineage>
        <taxon>Bacteria</taxon>
        <taxon>Bacillati</taxon>
        <taxon>Actinomycetota</taxon>
        <taxon>Actinomycetes</taxon>
        <taxon>Kitasatosporales</taxon>
        <taxon>Streptomycetaceae</taxon>
        <taxon>Streptomyces</taxon>
    </lineage>
</organism>
<dbReference type="SMART" id="SM00014">
    <property type="entry name" value="acidPPc"/>
    <property type="match status" value="1"/>
</dbReference>
<reference evidence="8" key="1">
    <citation type="submission" date="2020-09" db="EMBL/GenBank/DDBJ databases">
        <title>Secondary metabolite and genome analysis of marine Streptomyces chumphonensis KK1-2T.</title>
        <authorList>
            <person name="Phongsopitanun W."/>
            <person name="Kanchanasin P."/>
            <person name="Pittayakhajonwut P."/>
            <person name="Suwanborirux K."/>
            <person name="Tanasupawat S."/>
        </authorList>
    </citation>
    <scope>NUCLEOTIDE SEQUENCE</scope>
    <source>
        <strain evidence="8">KK1-2</strain>
    </source>
</reference>
<evidence type="ECO:0000313" key="9">
    <source>
        <dbReference type="Proteomes" id="UP000632289"/>
    </source>
</evidence>
<keyword evidence="2" id="KW-1003">Cell membrane</keyword>
<dbReference type="GO" id="GO:0005886">
    <property type="term" value="C:plasma membrane"/>
    <property type="evidence" value="ECO:0007669"/>
    <property type="project" value="UniProtKB-SubCell"/>
</dbReference>
<keyword evidence="3" id="KW-0812">Transmembrane</keyword>
<dbReference type="CDD" id="cd01610">
    <property type="entry name" value="PAP2_like"/>
    <property type="match status" value="1"/>
</dbReference>
<name>A0A927EY30_9ACTN</name>
<dbReference type="PANTHER" id="PTHR14969:SF62">
    <property type="entry name" value="DECAPRENYLPHOSPHORYL-5-PHOSPHORIBOSE PHOSPHATASE RV3807C-RELATED"/>
    <property type="match status" value="1"/>
</dbReference>
<accession>A0A927EY30</accession>
<dbReference type="GO" id="GO:0016787">
    <property type="term" value="F:hydrolase activity"/>
    <property type="evidence" value="ECO:0007669"/>
    <property type="project" value="UniProtKB-KW"/>
</dbReference>
<dbReference type="PANTHER" id="PTHR14969">
    <property type="entry name" value="SPHINGOSINE-1-PHOSPHATE PHOSPHOHYDROLASE"/>
    <property type="match status" value="1"/>
</dbReference>
<dbReference type="Pfam" id="PF01569">
    <property type="entry name" value="PAP2"/>
    <property type="match status" value="1"/>
</dbReference>
<dbReference type="InterPro" id="IPR000326">
    <property type="entry name" value="PAP2/HPO"/>
</dbReference>
<dbReference type="GO" id="GO:0016301">
    <property type="term" value="F:kinase activity"/>
    <property type="evidence" value="ECO:0007669"/>
    <property type="project" value="InterPro"/>
</dbReference>
<dbReference type="SUPFAM" id="SSF111331">
    <property type="entry name" value="NAD kinase/diacylglycerol kinase-like"/>
    <property type="match status" value="1"/>
</dbReference>
<keyword evidence="5" id="KW-1133">Transmembrane helix</keyword>
<dbReference type="InterPro" id="IPR036938">
    <property type="entry name" value="PAP2/HPO_sf"/>
</dbReference>